<dbReference type="EMBL" id="OW240921">
    <property type="protein sequence ID" value="CAH2319020.1"/>
    <property type="molecule type" value="Genomic_DNA"/>
</dbReference>
<dbReference type="EMBL" id="OW240912">
    <property type="protein sequence ID" value="CAH2219174.1"/>
    <property type="molecule type" value="Genomic_DNA"/>
</dbReference>
<evidence type="ECO:0000313" key="1">
    <source>
        <dbReference type="EMBL" id="CAH2219174.1"/>
    </source>
</evidence>
<organism evidence="1 3">
    <name type="scientific">Pelobates cultripes</name>
    <name type="common">Western spadefoot toad</name>
    <dbReference type="NCBI Taxonomy" id="61616"/>
    <lineage>
        <taxon>Eukaryota</taxon>
        <taxon>Metazoa</taxon>
        <taxon>Chordata</taxon>
        <taxon>Craniata</taxon>
        <taxon>Vertebrata</taxon>
        <taxon>Euteleostomi</taxon>
        <taxon>Amphibia</taxon>
        <taxon>Batrachia</taxon>
        <taxon>Anura</taxon>
        <taxon>Pelobatoidea</taxon>
        <taxon>Pelobatidae</taxon>
        <taxon>Pelobates</taxon>
    </lineage>
</organism>
<proteinExistence type="predicted"/>
<name>A0AAD1QYZ8_PELCU</name>
<sequence>HREIARSWKSKQCPPFARVLAALIEQRAYEGAYTKLWPPSHTSAKAWEIWDTWRSDRLD</sequence>
<gene>
    <name evidence="2" type="ORF">PECUL_23A024576</name>
    <name evidence="1" type="ORF">PECUL_23A042052</name>
</gene>
<feature type="non-terminal residue" evidence="1">
    <location>
        <position position="1"/>
    </location>
</feature>
<evidence type="ECO:0000313" key="3">
    <source>
        <dbReference type="Proteomes" id="UP001295444"/>
    </source>
</evidence>
<dbReference type="AlphaFoldDB" id="A0AAD1QYZ8"/>
<accession>A0AAD1QYZ8</accession>
<reference evidence="1" key="1">
    <citation type="submission" date="2022-03" db="EMBL/GenBank/DDBJ databases">
        <authorList>
            <person name="Alioto T."/>
            <person name="Alioto T."/>
            <person name="Gomez Garrido J."/>
        </authorList>
    </citation>
    <scope>NUCLEOTIDE SEQUENCE</scope>
</reference>
<dbReference type="Proteomes" id="UP001295444">
    <property type="component" value="Chromosome 10"/>
</dbReference>
<evidence type="ECO:0000313" key="2">
    <source>
        <dbReference type="EMBL" id="CAH2319020.1"/>
    </source>
</evidence>
<dbReference type="Proteomes" id="UP001295444">
    <property type="component" value="Chromosome 01"/>
</dbReference>
<keyword evidence="3" id="KW-1185">Reference proteome</keyword>
<protein>
    <submittedName>
        <fullName evidence="1">Uncharacterized protein</fullName>
    </submittedName>
</protein>